<dbReference type="CDD" id="cd08570">
    <property type="entry name" value="GDPD_YPL206cp_fungi"/>
    <property type="match status" value="1"/>
</dbReference>
<sequence>MMEIVGHRAFKGQYIENTWTAFERAYEAKTDVIETDLQMTSDGVVMVNHDTDTGRIWDQNLVIGDHTFEEIKQLRCKDDKNAQMPSLEELLRWTVEHPHGKIMLDIKFTNNKIILVKTFATMLRVKDDLEYWQSRIIWGLWLLDWFEYGIETGVLKDFQVIVISLSLDIARGFIDYSLKLNNPHYKLYGISIHYVASWTDTFRKEMVPVLKKHDIKVFLWTVNKVIDFKCTAGLPIHGVVTDDPIVARQLCLEFSSIREFHKPDWTTINGARFCLYLTVYRIVCSLLFKSWAHYKVAGISVAYLVFLLLRSIHFL</sequence>
<dbReference type="EMBL" id="HE616746">
    <property type="protein sequence ID" value="CCE92768.1"/>
    <property type="molecule type" value="Genomic_DNA"/>
</dbReference>
<feature type="domain" description="GP-PDE" evidence="8">
    <location>
        <begin position="2"/>
        <end position="251"/>
    </location>
</feature>
<dbReference type="PANTHER" id="PTHR42758:SF2">
    <property type="entry name" value="PHOSPHATIDYLGLYCEROL PHOSPHOLIPASE C"/>
    <property type="match status" value="1"/>
</dbReference>
<keyword evidence="3" id="KW-0812">Transmembrane</keyword>
<dbReference type="FunCoup" id="G8ZVX4">
    <property type="interactions" value="126"/>
</dbReference>
<dbReference type="Pfam" id="PF03009">
    <property type="entry name" value="GDPD"/>
    <property type="match status" value="1"/>
</dbReference>
<dbReference type="GO" id="GO:0034479">
    <property type="term" value="F:phosphatidylglycerol phospholipase C activity"/>
    <property type="evidence" value="ECO:0007669"/>
    <property type="project" value="EnsemblFungi"/>
</dbReference>
<dbReference type="HOGENOM" id="CLU_030006_1_2_1"/>
<evidence type="ECO:0000256" key="6">
    <source>
        <dbReference type="ARBA" id="ARBA00023098"/>
    </source>
</evidence>
<dbReference type="GO" id="GO:0034478">
    <property type="term" value="P:phosphatidylglycerol catabolic process"/>
    <property type="evidence" value="ECO:0007669"/>
    <property type="project" value="EnsemblFungi"/>
</dbReference>
<keyword evidence="6" id="KW-0443">Lipid metabolism</keyword>
<proteinExistence type="inferred from homology"/>
<dbReference type="InterPro" id="IPR017946">
    <property type="entry name" value="PLC-like_Pdiesterase_TIM-brl"/>
</dbReference>
<dbReference type="AlphaFoldDB" id="G8ZVX4"/>
<dbReference type="SUPFAM" id="SSF51695">
    <property type="entry name" value="PLC-like phosphodiesterases"/>
    <property type="match status" value="1"/>
</dbReference>
<keyword evidence="4" id="KW-0378">Hydrolase</keyword>
<evidence type="ECO:0000313" key="10">
    <source>
        <dbReference type="Proteomes" id="UP000005627"/>
    </source>
</evidence>
<protein>
    <recommendedName>
        <fullName evidence="8">GP-PDE domain-containing protein</fullName>
    </recommendedName>
</protein>
<accession>G8ZVX4</accession>
<dbReference type="GO" id="GO:0005739">
    <property type="term" value="C:mitochondrion"/>
    <property type="evidence" value="ECO:0007669"/>
    <property type="project" value="EnsemblFungi"/>
</dbReference>
<gene>
    <name evidence="9" type="primary">TDEL0E05250</name>
    <name evidence="9" type="ORF">TDEL_0E05250</name>
</gene>
<evidence type="ECO:0000256" key="1">
    <source>
        <dbReference type="ARBA" id="ARBA00004370"/>
    </source>
</evidence>
<keyword evidence="5" id="KW-1133">Transmembrane helix</keyword>
<evidence type="ECO:0000256" key="7">
    <source>
        <dbReference type="ARBA" id="ARBA00023136"/>
    </source>
</evidence>
<dbReference type="InParanoid" id="G8ZVX4"/>
<comment type="subcellular location">
    <subcellularLocation>
        <location evidence="1">Membrane</location>
    </subcellularLocation>
</comment>
<evidence type="ECO:0000259" key="8">
    <source>
        <dbReference type="PROSITE" id="PS51704"/>
    </source>
</evidence>
<dbReference type="PANTHER" id="PTHR42758">
    <property type="entry name" value="PHOSPHATIDYLGLYCEROL PHOSPHOLIPASE C"/>
    <property type="match status" value="1"/>
</dbReference>
<evidence type="ECO:0000256" key="4">
    <source>
        <dbReference type="ARBA" id="ARBA00022801"/>
    </source>
</evidence>
<dbReference type="Proteomes" id="UP000005627">
    <property type="component" value="Chromosome 5"/>
</dbReference>
<keyword evidence="10" id="KW-1185">Reference proteome</keyword>
<dbReference type="GO" id="GO:0016020">
    <property type="term" value="C:membrane"/>
    <property type="evidence" value="ECO:0007669"/>
    <property type="project" value="UniProtKB-SubCell"/>
</dbReference>
<name>G8ZVX4_TORDE</name>
<dbReference type="OrthoDB" id="1058301at2759"/>
<dbReference type="KEGG" id="tdl:TDEL_0E05250"/>
<dbReference type="PROSITE" id="PS51704">
    <property type="entry name" value="GP_PDE"/>
    <property type="match status" value="1"/>
</dbReference>
<evidence type="ECO:0000256" key="2">
    <source>
        <dbReference type="ARBA" id="ARBA00007277"/>
    </source>
</evidence>
<evidence type="ECO:0000256" key="5">
    <source>
        <dbReference type="ARBA" id="ARBA00022989"/>
    </source>
</evidence>
<dbReference type="RefSeq" id="XP_003681979.1">
    <property type="nucleotide sequence ID" value="XM_003681931.1"/>
</dbReference>
<dbReference type="GeneID" id="11500889"/>
<dbReference type="InterPro" id="IPR030395">
    <property type="entry name" value="GP_PDE_dom"/>
</dbReference>
<dbReference type="eggNOG" id="KOG2258">
    <property type="taxonomic scope" value="Eukaryota"/>
</dbReference>
<reference evidence="9 10" key="1">
    <citation type="journal article" date="2011" name="Proc. Natl. Acad. Sci. U.S.A.">
        <title>Evolutionary erosion of yeast sex chromosomes by mating-type switching accidents.</title>
        <authorList>
            <person name="Gordon J.L."/>
            <person name="Armisen D."/>
            <person name="Proux-Wera E."/>
            <person name="Oheigeartaigh S.S."/>
            <person name="Byrne K.P."/>
            <person name="Wolfe K.H."/>
        </authorList>
    </citation>
    <scope>NUCLEOTIDE SEQUENCE [LARGE SCALE GENOMIC DNA]</scope>
    <source>
        <strain evidence="10">ATCC 10662 / CBS 1146 / NBRC 0425 / NCYC 2629 / NRRL Y-866</strain>
    </source>
</reference>
<organism evidence="9 10">
    <name type="scientific">Torulaspora delbrueckii</name>
    <name type="common">Yeast</name>
    <name type="synonym">Candida colliculosa</name>
    <dbReference type="NCBI Taxonomy" id="4950"/>
    <lineage>
        <taxon>Eukaryota</taxon>
        <taxon>Fungi</taxon>
        <taxon>Dikarya</taxon>
        <taxon>Ascomycota</taxon>
        <taxon>Saccharomycotina</taxon>
        <taxon>Saccharomycetes</taxon>
        <taxon>Saccharomycetales</taxon>
        <taxon>Saccharomycetaceae</taxon>
        <taxon>Torulaspora</taxon>
    </lineage>
</organism>
<evidence type="ECO:0000256" key="3">
    <source>
        <dbReference type="ARBA" id="ARBA00022692"/>
    </source>
</evidence>
<dbReference type="STRING" id="1076872.G8ZVX4"/>
<dbReference type="GO" id="GO:0005811">
    <property type="term" value="C:lipid droplet"/>
    <property type="evidence" value="ECO:0007669"/>
    <property type="project" value="EnsemblFungi"/>
</dbReference>
<evidence type="ECO:0000313" key="9">
    <source>
        <dbReference type="EMBL" id="CCE92768.1"/>
    </source>
</evidence>
<keyword evidence="7" id="KW-0472">Membrane</keyword>
<dbReference type="InterPro" id="IPR052271">
    <property type="entry name" value="GDPD-Related"/>
</dbReference>
<comment type="similarity">
    <text evidence="2">Belongs to the glycerophosphoryl diester phosphodiesterase family.</text>
</comment>
<dbReference type="Gene3D" id="3.20.20.190">
    <property type="entry name" value="Phosphatidylinositol (PI) phosphodiesterase"/>
    <property type="match status" value="1"/>
</dbReference>